<proteinExistence type="predicted"/>
<dbReference type="PaxDb" id="8022-A0A060WHD8"/>
<name>A0A060WHD8_ONCMY</name>
<sequence>MLPSSGGGCWFSLAVLFFQSPDKYCLVWITSDLVSIAIVIGIFIFQKWRMSGMQNYNPEQIMLSAVARRPSRDVNVMKEKLIFSEVSNGVTSTDEHLYPENGYDIGQYK</sequence>
<reference evidence="2" key="1">
    <citation type="journal article" date="2014" name="Nat. Commun.">
        <title>The rainbow trout genome provides novel insights into evolution after whole-genome duplication in vertebrates.</title>
        <authorList>
            <person name="Berthelot C."/>
            <person name="Brunet F."/>
            <person name="Chalopin D."/>
            <person name="Juanchich A."/>
            <person name="Bernard M."/>
            <person name="Noel B."/>
            <person name="Bento P."/>
            <person name="Da Silva C."/>
            <person name="Labadie K."/>
            <person name="Alberti A."/>
            <person name="Aury J.M."/>
            <person name="Louis A."/>
            <person name="Dehais P."/>
            <person name="Bardou P."/>
            <person name="Montfort J."/>
            <person name="Klopp C."/>
            <person name="Cabau C."/>
            <person name="Gaspin C."/>
            <person name="Thorgaard G.H."/>
            <person name="Boussaha M."/>
            <person name="Quillet E."/>
            <person name="Guyomard R."/>
            <person name="Galiana D."/>
            <person name="Bobe J."/>
            <person name="Volff J.N."/>
            <person name="Genet C."/>
            <person name="Wincker P."/>
            <person name="Jaillon O."/>
            <person name="Roest Crollius H."/>
            <person name="Guiguen Y."/>
        </authorList>
    </citation>
    <scope>NUCLEOTIDE SEQUENCE [LARGE SCALE GENOMIC DNA]</scope>
</reference>
<keyword evidence="1" id="KW-0472">Membrane</keyword>
<dbReference type="AlphaFoldDB" id="A0A060WHD8"/>
<keyword evidence="1" id="KW-0812">Transmembrane</keyword>
<keyword evidence="1" id="KW-1133">Transmembrane helix</keyword>
<evidence type="ECO:0000256" key="1">
    <source>
        <dbReference type="SAM" id="Phobius"/>
    </source>
</evidence>
<gene>
    <name evidence="2" type="ORF">GSONMT00075351001</name>
</gene>
<organism evidence="2 3">
    <name type="scientific">Oncorhynchus mykiss</name>
    <name type="common">Rainbow trout</name>
    <name type="synonym">Salmo gairdneri</name>
    <dbReference type="NCBI Taxonomy" id="8022"/>
    <lineage>
        <taxon>Eukaryota</taxon>
        <taxon>Metazoa</taxon>
        <taxon>Chordata</taxon>
        <taxon>Craniata</taxon>
        <taxon>Vertebrata</taxon>
        <taxon>Euteleostomi</taxon>
        <taxon>Actinopterygii</taxon>
        <taxon>Neopterygii</taxon>
        <taxon>Teleostei</taxon>
        <taxon>Protacanthopterygii</taxon>
        <taxon>Salmoniformes</taxon>
        <taxon>Salmonidae</taxon>
        <taxon>Salmoninae</taxon>
        <taxon>Oncorhynchus</taxon>
    </lineage>
</organism>
<evidence type="ECO:0000313" key="2">
    <source>
        <dbReference type="EMBL" id="CDQ66421.1"/>
    </source>
</evidence>
<feature type="transmembrane region" description="Helical" evidence="1">
    <location>
        <begin position="26"/>
        <end position="45"/>
    </location>
</feature>
<accession>A0A060WHD8</accession>
<reference evidence="2" key="2">
    <citation type="submission" date="2014-03" db="EMBL/GenBank/DDBJ databases">
        <authorList>
            <person name="Genoscope - CEA"/>
        </authorList>
    </citation>
    <scope>NUCLEOTIDE SEQUENCE</scope>
</reference>
<dbReference type="Proteomes" id="UP000193380">
    <property type="component" value="Unassembled WGS sequence"/>
</dbReference>
<dbReference type="STRING" id="8022.A0A060WHD8"/>
<protein>
    <submittedName>
        <fullName evidence="2">Uncharacterized protein</fullName>
    </submittedName>
</protein>
<dbReference type="EMBL" id="FR904543">
    <property type="protein sequence ID" value="CDQ66421.1"/>
    <property type="molecule type" value="Genomic_DNA"/>
</dbReference>
<evidence type="ECO:0000313" key="3">
    <source>
        <dbReference type="Proteomes" id="UP000193380"/>
    </source>
</evidence>